<dbReference type="InterPro" id="IPR001638">
    <property type="entry name" value="Solute-binding_3/MltF_N"/>
</dbReference>
<reference evidence="4 5" key="1">
    <citation type="submission" date="2017-04" db="EMBL/GenBank/DDBJ databases">
        <authorList>
            <person name="Afonso C.L."/>
            <person name="Miller P.J."/>
            <person name="Scott M.A."/>
            <person name="Spackman E."/>
            <person name="Goraichik I."/>
            <person name="Dimitrov K.M."/>
            <person name="Suarez D.L."/>
            <person name="Swayne D.E."/>
        </authorList>
    </citation>
    <scope>NUCLEOTIDE SEQUENCE [LARGE SCALE GENOMIC DNA]</scope>
    <source>
        <strain evidence="4 5">DSM 12555</strain>
    </source>
</reference>
<dbReference type="AlphaFoldDB" id="A0A1W1XUU7"/>
<dbReference type="PANTHER" id="PTHR35936">
    <property type="entry name" value="MEMBRANE-BOUND LYTIC MUREIN TRANSGLYCOSYLASE F"/>
    <property type="match status" value="1"/>
</dbReference>
<feature type="domain" description="Solute-binding protein family 3/N-terminal" evidence="3">
    <location>
        <begin position="39"/>
        <end position="266"/>
    </location>
</feature>
<dbReference type="SUPFAM" id="SSF53850">
    <property type="entry name" value="Periplasmic binding protein-like II"/>
    <property type="match status" value="1"/>
</dbReference>
<protein>
    <submittedName>
        <fullName evidence="4">L-cystine transport system substrate-binding protein</fullName>
    </submittedName>
</protein>
<dbReference type="EMBL" id="FWXH01000018">
    <property type="protein sequence ID" value="SMC27635.1"/>
    <property type="molecule type" value="Genomic_DNA"/>
</dbReference>
<feature type="chain" id="PRO_5012054358" evidence="2">
    <location>
        <begin position="25"/>
        <end position="271"/>
    </location>
</feature>
<dbReference type="Gene3D" id="3.40.190.10">
    <property type="entry name" value="Periplasmic binding protein-like II"/>
    <property type="match status" value="2"/>
</dbReference>
<evidence type="ECO:0000256" key="1">
    <source>
        <dbReference type="ARBA" id="ARBA00022729"/>
    </source>
</evidence>
<dbReference type="PROSITE" id="PS51257">
    <property type="entry name" value="PROKAR_LIPOPROTEIN"/>
    <property type="match status" value="1"/>
</dbReference>
<dbReference type="STRING" id="1121291.SAMN02745134_03252"/>
<accession>A0A1W1XUU7</accession>
<dbReference type="SMART" id="SM00062">
    <property type="entry name" value="PBPb"/>
    <property type="match status" value="1"/>
</dbReference>
<gene>
    <name evidence="4" type="ORF">SAMN02745134_03252</name>
</gene>
<dbReference type="PANTHER" id="PTHR35936:SF18">
    <property type="entry name" value="L-CYSTINE-BINDING PROTEIN TCYJ"/>
    <property type="match status" value="1"/>
</dbReference>
<dbReference type="RefSeq" id="WP_084117277.1">
    <property type="nucleotide sequence ID" value="NZ_FWXH01000018.1"/>
</dbReference>
<evidence type="ECO:0000256" key="2">
    <source>
        <dbReference type="SAM" id="SignalP"/>
    </source>
</evidence>
<dbReference type="Pfam" id="PF00497">
    <property type="entry name" value="SBP_bac_3"/>
    <property type="match status" value="1"/>
</dbReference>
<dbReference type="OrthoDB" id="8613538at2"/>
<proteinExistence type="predicted"/>
<evidence type="ECO:0000259" key="3">
    <source>
        <dbReference type="SMART" id="SM00062"/>
    </source>
</evidence>
<organism evidence="4 5">
    <name type="scientific">Clostridium acidisoli DSM 12555</name>
    <dbReference type="NCBI Taxonomy" id="1121291"/>
    <lineage>
        <taxon>Bacteria</taxon>
        <taxon>Bacillati</taxon>
        <taxon>Bacillota</taxon>
        <taxon>Clostridia</taxon>
        <taxon>Eubacteriales</taxon>
        <taxon>Clostridiaceae</taxon>
        <taxon>Clostridium</taxon>
    </lineage>
</organism>
<sequence>MKKFKVMKLLTVATLVGVLLTACGANKTSSEATKSNPKTVIIGTGNAFKPYCYLDANGKPAGYEINVLKEVNKRLPQYKFQFQPMDFTNVLLSLQSGKVDVGAHQFEKNPEREQKFLFSNESYTTFILRITDLKNRTDINSIDDLKGKKVQVGKGSNDAYTLEQYNKTHGDAIKLVYSSADIATTIKSLEAGDIDAFISVTRLVEQYNKTFGDKLKTVGSPISSSSTYYLYRKSDTTLQKDIDKALKAMKADGTLEKISKETLGGDYTHND</sequence>
<keyword evidence="1 2" id="KW-0732">Signal</keyword>
<evidence type="ECO:0000313" key="5">
    <source>
        <dbReference type="Proteomes" id="UP000192468"/>
    </source>
</evidence>
<evidence type="ECO:0000313" key="4">
    <source>
        <dbReference type="EMBL" id="SMC27635.1"/>
    </source>
</evidence>
<keyword evidence="5" id="KW-1185">Reference proteome</keyword>
<feature type="signal peptide" evidence="2">
    <location>
        <begin position="1"/>
        <end position="24"/>
    </location>
</feature>
<name>A0A1W1XUU7_9CLOT</name>
<dbReference type="Proteomes" id="UP000192468">
    <property type="component" value="Unassembled WGS sequence"/>
</dbReference>